<evidence type="ECO:0000256" key="2">
    <source>
        <dbReference type="SAM" id="MobiDB-lite"/>
    </source>
</evidence>
<dbReference type="SUPFAM" id="SSF63411">
    <property type="entry name" value="LuxS/MPP-like metallohydrolase"/>
    <property type="match status" value="4"/>
</dbReference>
<dbReference type="InterPro" id="IPR011249">
    <property type="entry name" value="Metalloenz_LuxS/M16"/>
</dbReference>
<evidence type="ECO:0000259" key="5">
    <source>
        <dbReference type="Pfam" id="PF05193"/>
    </source>
</evidence>
<dbReference type="AlphaFoldDB" id="A0A5B9DWU7"/>
<name>A0A5B9DWU7_9GAMM</name>
<dbReference type="InterPro" id="IPR007863">
    <property type="entry name" value="Peptidase_M16_C"/>
</dbReference>
<feature type="domain" description="Peptidase M16 C-terminal" evidence="5">
    <location>
        <begin position="651"/>
        <end position="827"/>
    </location>
</feature>
<evidence type="ECO:0000313" key="7">
    <source>
        <dbReference type="Proteomes" id="UP000321807"/>
    </source>
</evidence>
<evidence type="ECO:0000256" key="1">
    <source>
        <dbReference type="ARBA" id="ARBA00007261"/>
    </source>
</evidence>
<reference evidence="6 7" key="1">
    <citation type="submission" date="2019-08" db="EMBL/GenBank/DDBJ databases">
        <title>Complete genome sequence of Rhodanobacter glycinis strain T01E-68 isolated from tomato root.</title>
        <authorList>
            <person name="Weon H.-Y."/>
            <person name="Lee S.A."/>
        </authorList>
    </citation>
    <scope>NUCLEOTIDE SEQUENCE [LARGE SCALE GENOMIC DNA]</scope>
    <source>
        <strain evidence="6 7">T01E-68</strain>
    </source>
</reference>
<organism evidence="6 7">
    <name type="scientific">Rhodanobacter glycinis</name>
    <dbReference type="NCBI Taxonomy" id="582702"/>
    <lineage>
        <taxon>Bacteria</taxon>
        <taxon>Pseudomonadati</taxon>
        <taxon>Pseudomonadota</taxon>
        <taxon>Gammaproteobacteria</taxon>
        <taxon>Lysobacterales</taxon>
        <taxon>Rhodanobacteraceae</taxon>
        <taxon>Rhodanobacter</taxon>
    </lineage>
</organism>
<feature type="signal peptide" evidence="3">
    <location>
        <begin position="1"/>
        <end position="26"/>
    </location>
</feature>
<gene>
    <name evidence="6" type="ORF">CS053_08150</name>
</gene>
<dbReference type="PANTHER" id="PTHR11851:SF49">
    <property type="entry name" value="MITOCHONDRIAL-PROCESSING PEPTIDASE SUBUNIT ALPHA"/>
    <property type="match status" value="1"/>
</dbReference>
<proteinExistence type="inferred from homology"/>
<protein>
    <submittedName>
        <fullName evidence="6">Insulinase family protein</fullName>
    </submittedName>
</protein>
<dbReference type="EMBL" id="CP042807">
    <property type="protein sequence ID" value="QEE24473.1"/>
    <property type="molecule type" value="Genomic_DNA"/>
</dbReference>
<dbReference type="Pfam" id="PF00675">
    <property type="entry name" value="Peptidase_M16"/>
    <property type="match status" value="1"/>
</dbReference>
<comment type="similarity">
    <text evidence="1">Belongs to the peptidase M16 family.</text>
</comment>
<dbReference type="InterPro" id="IPR011765">
    <property type="entry name" value="Pept_M16_N"/>
</dbReference>
<dbReference type="Proteomes" id="UP000321807">
    <property type="component" value="Chromosome"/>
</dbReference>
<feature type="region of interest" description="Disordered" evidence="2">
    <location>
        <begin position="441"/>
        <end position="463"/>
    </location>
</feature>
<evidence type="ECO:0000313" key="6">
    <source>
        <dbReference type="EMBL" id="QEE24473.1"/>
    </source>
</evidence>
<evidence type="ECO:0000256" key="3">
    <source>
        <dbReference type="SAM" id="SignalP"/>
    </source>
</evidence>
<sequence length="934" mass="100431">MKLNKLKPLAWGVMLGMGLLAGPALAHANASHATASQDAHVLRATLGNGLRVVIVRDTLAPMVTTQITYLAGSYEAPKGFPGTAHALEHMMFRDSTGLTGAQLNEMTGKMGGDNNAFTTNDATQYYFVAPSAYLDILLHIEASRMRGAKLDTKDWSLEKGAIEQEVSRDISDPGYIAFQKAERLLYGGTGYAEDALGSRPSFDKTTSKILHDFYNDWYEPNNAIFVIVGDVDPQATLAKVKQLFGGIPEHATPARAPIKLQPFKSQTIASTTPQGTGSVQFMYRMPGMQSKDFAATQILLDVLGNARSSLSELAVQGKVLSADAGLQPFTRGGIGTIEAGFAKGADPKQAQADLDEVLNNLLKNGVSADLVDAAKRSELAQAEFNKNSAVTLASSWSQALAWQGLDSPAQAEDQIRAVTVADVDRVAREFLKPDARITVVLTPNPNGKRPPDSNGFGGTESFASNDKLDAPLPTWAAGPLGTLSMPHWTLAPVSMTLDNGIRLIVQPENISKTVTVVGHIDHDAGLQEPKGQEGVGKLLGSLFDYGSADLDRSAFHKALDAIAASESGGSDFRLAVPSADFDRGMQLLADNELHPALPQKGFEVQRDALSRSLAGEMQSPRYKMFRALRTGLLPAGDPGLREATPTTVNALTLPDVKQYFAQTYRPDLTTLVVVGNVTPAQAKATVQKYFGDWKAQGPKPDVIPKPVPLNPASYAVVNNAYASQDQVLIGQQLAVNLHDVNRYALKLGNDVLGGNGFASRLMVDVRVRHGYAYGASSGMDFDRSRSIFYVQYGSDPAKVAPVDGLIRQNLVEMQTTPVKADELINARQFEIRSIPLGVSSVNGIARSLLQWGYQGLPLDEPMVAAKHYLSLTAEQVQQAFKTYLHPSNMVQVVQGRSRRNTKHQGNEAGPRHAGQFKVKACAAGHTAAAQKQLV</sequence>
<dbReference type="InterPro" id="IPR050361">
    <property type="entry name" value="MPP/UQCRC_Complex"/>
</dbReference>
<dbReference type="PANTHER" id="PTHR11851">
    <property type="entry name" value="METALLOPROTEASE"/>
    <property type="match status" value="1"/>
</dbReference>
<keyword evidence="3" id="KW-0732">Signal</keyword>
<feature type="domain" description="Peptidase M16 C-terminal" evidence="5">
    <location>
        <begin position="208"/>
        <end position="376"/>
    </location>
</feature>
<accession>A0A5B9DWU7</accession>
<dbReference type="GO" id="GO:0046872">
    <property type="term" value="F:metal ion binding"/>
    <property type="evidence" value="ECO:0007669"/>
    <property type="project" value="InterPro"/>
</dbReference>
<dbReference type="KEGG" id="rgl:CS053_08150"/>
<dbReference type="RefSeq" id="WP_147627067.1">
    <property type="nucleotide sequence ID" value="NZ_CP042807.1"/>
</dbReference>
<feature type="chain" id="PRO_5023048872" evidence="3">
    <location>
        <begin position="27"/>
        <end position="934"/>
    </location>
</feature>
<dbReference type="Pfam" id="PF05193">
    <property type="entry name" value="Peptidase_M16_C"/>
    <property type="match status" value="2"/>
</dbReference>
<evidence type="ECO:0000259" key="4">
    <source>
        <dbReference type="Pfam" id="PF00675"/>
    </source>
</evidence>
<dbReference type="Gene3D" id="3.30.830.10">
    <property type="entry name" value="Metalloenzyme, LuxS/M16 peptidase-like"/>
    <property type="match status" value="4"/>
</dbReference>
<feature type="domain" description="Peptidase M16 N-terminal" evidence="4">
    <location>
        <begin position="51"/>
        <end position="167"/>
    </location>
</feature>